<accession>A0ABM8VWG2</accession>
<reference evidence="1 2" key="1">
    <citation type="submission" date="2021-06" db="EMBL/GenBank/DDBJ databases">
        <authorList>
            <person name="Kallberg Y."/>
            <person name="Tangrot J."/>
            <person name="Rosling A."/>
        </authorList>
    </citation>
    <scope>NUCLEOTIDE SEQUENCE [LARGE SCALE GENOMIC DNA]</scope>
    <source>
        <strain evidence="1 2">120-4 pot B 10/14</strain>
    </source>
</reference>
<feature type="non-terminal residue" evidence="1">
    <location>
        <position position="1"/>
    </location>
</feature>
<sequence length="147" mass="17109">ALNRKMKALKKSKKVTKHHDTLISEELKMMFNHKALSINTAKCLQYQVFMWCCLLFAPRGREHGQMKITQFIFLEDRGLRFNKFSQKNDPGGIDGNLDLLIIPVLTDPEGYLGPNHDLKLYLNKRPENCKCEFLYLQVNKNTQSTCF</sequence>
<protein>
    <submittedName>
        <fullName evidence="1">19336_t:CDS:1</fullName>
    </submittedName>
</protein>
<evidence type="ECO:0000313" key="2">
    <source>
        <dbReference type="Proteomes" id="UP000789901"/>
    </source>
</evidence>
<organism evidence="1 2">
    <name type="scientific">Gigaspora margarita</name>
    <dbReference type="NCBI Taxonomy" id="4874"/>
    <lineage>
        <taxon>Eukaryota</taxon>
        <taxon>Fungi</taxon>
        <taxon>Fungi incertae sedis</taxon>
        <taxon>Mucoromycota</taxon>
        <taxon>Glomeromycotina</taxon>
        <taxon>Glomeromycetes</taxon>
        <taxon>Diversisporales</taxon>
        <taxon>Gigasporaceae</taxon>
        <taxon>Gigaspora</taxon>
    </lineage>
</organism>
<comment type="caution">
    <text evidence="1">The sequence shown here is derived from an EMBL/GenBank/DDBJ whole genome shotgun (WGS) entry which is preliminary data.</text>
</comment>
<keyword evidence="2" id="KW-1185">Reference proteome</keyword>
<gene>
    <name evidence="1" type="ORF">GMARGA_LOCUS426</name>
</gene>
<evidence type="ECO:0000313" key="1">
    <source>
        <dbReference type="EMBL" id="CAG8463569.1"/>
    </source>
</evidence>
<proteinExistence type="predicted"/>
<dbReference type="Proteomes" id="UP000789901">
    <property type="component" value="Unassembled WGS sequence"/>
</dbReference>
<dbReference type="EMBL" id="CAJVQB010000073">
    <property type="protein sequence ID" value="CAG8463569.1"/>
    <property type="molecule type" value="Genomic_DNA"/>
</dbReference>
<name>A0ABM8VWG2_GIGMA</name>